<gene>
    <name evidence="4" type="ORF">ACFQ1S_05240</name>
</gene>
<dbReference type="SUPFAM" id="SSF49503">
    <property type="entry name" value="Cupredoxins"/>
    <property type="match status" value="1"/>
</dbReference>
<reference evidence="5" key="1">
    <citation type="journal article" date="2019" name="Int. J. Syst. Evol. Microbiol.">
        <title>The Global Catalogue of Microorganisms (GCM) 10K type strain sequencing project: providing services to taxonomists for standard genome sequencing and annotation.</title>
        <authorList>
            <consortium name="The Broad Institute Genomics Platform"/>
            <consortium name="The Broad Institute Genome Sequencing Center for Infectious Disease"/>
            <person name="Wu L."/>
            <person name="Ma J."/>
        </authorList>
    </citation>
    <scope>NUCLEOTIDE SEQUENCE [LARGE SCALE GENOMIC DNA]</scope>
    <source>
        <strain evidence="5">JCM 31486</strain>
    </source>
</reference>
<dbReference type="EMBL" id="JBHTIS010000189">
    <property type="protein sequence ID" value="MFD1045037.1"/>
    <property type="molecule type" value="Genomic_DNA"/>
</dbReference>
<keyword evidence="1" id="KW-0479">Metal-binding</keyword>
<keyword evidence="5" id="KW-1185">Reference proteome</keyword>
<name>A0ABW3M529_9PSEU</name>
<evidence type="ECO:0000256" key="1">
    <source>
        <dbReference type="ARBA" id="ARBA00022723"/>
    </source>
</evidence>
<feature type="region of interest" description="Disordered" evidence="3">
    <location>
        <begin position="628"/>
        <end position="648"/>
    </location>
</feature>
<dbReference type="Gene3D" id="2.60.40.420">
    <property type="entry name" value="Cupredoxins - blue copper proteins"/>
    <property type="match status" value="1"/>
</dbReference>
<dbReference type="Gene3D" id="2.60.40.10">
    <property type="entry name" value="Immunoglobulins"/>
    <property type="match status" value="3"/>
</dbReference>
<dbReference type="Gene3D" id="3.30.1920.20">
    <property type="match status" value="1"/>
</dbReference>
<evidence type="ECO:0000256" key="3">
    <source>
        <dbReference type="SAM" id="MobiDB-lite"/>
    </source>
</evidence>
<organism evidence="4 5">
    <name type="scientific">Kibdelosporangium lantanae</name>
    <dbReference type="NCBI Taxonomy" id="1497396"/>
    <lineage>
        <taxon>Bacteria</taxon>
        <taxon>Bacillati</taxon>
        <taxon>Actinomycetota</taxon>
        <taxon>Actinomycetes</taxon>
        <taxon>Pseudonocardiales</taxon>
        <taxon>Pseudonocardiaceae</taxon>
        <taxon>Kibdelosporangium</taxon>
    </lineage>
</organism>
<dbReference type="InterPro" id="IPR014756">
    <property type="entry name" value="Ig_E-set"/>
</dbReference>
<evidence type="ECO:0000313" key="4">
    <source>
        <dbReference type="EMBL" id="MFD1045037.1"/>
    </source>
</evidence>
<dbReference type="InterPro" id="IPR058094">
    <property type="entry name" value="Ig-like_OmpL47-like"/>
</dbReference>
<dbReference type="PROSITE" id="PS00196">
    <property type="entry name" value="COPPER_BLUE"/>
    <property type="match status" value="1"/>
</dbReference>
<accession>A0ABW3M529</accession>
<protein>
    <submittedName>
        <fullName evidence="4">OmpL47-type beta-barrel domain-containing protein</fullName>
    </submittedName>
</protein>
<dbReference type="NCBIfam" id="NF047446">
    <property type="entry name" value="barrel_OmpL47"/>
    <property type="match status" value="6"/>
</dbReference>
<sequence length="657" mass="67205">MAEKTSALHHTLVSVDNDTGMPHTLTFDTSSPGYNHDVDVNITANPFDAQNGHHEQTVTLTPGKYRYFCSMPGHSQMVGEFTVTAGGPDTTAPTVNGNVTGTKDADGNYVGKATVTVTAQDAESGVKSIEYQVDDTSFLPYTAPVDVTAIGDHSVQFRATDNANNVSPVGSVQFKVVQGGGDTTPPTVTSNVTGTRDANGNYVAKATVALTATDSGTGVKSIEYSVDGAAFQVYSAPFDVTTVGSHMVHYRATDNANNVSPEGMAMFTVVAAPDTTPPTVNANVTGTKDANGNYVAKATVTLTATDSGSGVKSVEYSLDGGAFVAYTAAFDVTANGAHTVKYRATDNANNVSAEGTTSFTVVAPPDTTPPTVNAVVSGTKDTNGNYVGKATVTVTATDSGSGVKTVEYALDGGSYTAYTAAFDVTAAGAHTVKYRATDNAGNVSTEGTTSFTVVASDTTPPTVTSTVAGDKDANGNYITKATVTVTATDAGSGVKSIEYAVDGSAFTTYTAPVAITQTGAHTVKYRATDNAGNVSTEGTTSFTVVAAPDTTPPTVNAVVSGNKDANGNYIDTANVTITATDAGSGVNKVEYALDSGAWTAYTGAVRVRWKSAGSDRVRPHGCVRCRSSGVPRTPADGPSPSRDATSCLGPRITVPVI</sequence>
<dbReference type="Proteomes" id="UP001597045">
    <property type="component" value="Unassembled WGS sequence"/>
</dbReference>
<dbReference type="InterPro" id="IPR013783">
    <property type="entry name" value="Ig-like_fold"/>
</dbReference>
<dbReference type="SUPFAM" id="SSF81296">
    <property type="entry name" value="E set domains"/>
    <property type="match status" value="3"/>
</dbReference>
<evidence type="ECO:0000313" key="5">
    <source>
        <dbReference type="Proteomes" id="UP001597045"/>
    </source>
</evidence>
<proteinExistence type="predicted"/>
<dbReference type="InterPro" id="IPR028871">
    <property type="entry name" value="BlueCu_1_BS"/>
</dbReference>
<keyword evidence="2" id="KW-0186">Copper</keyword>
<comment type="caution">
    <text evidence="4">The sequence shown here is derived from an EMBL/GenBank/DDBJ whole genome shotgun (WGS) entry which is preliminary data.</text>
</comment>
<evidence type="ECO:0000256" key="2">
    <source>
        <dbReference type="ARBA" id="ARBA00023008"/>
    </source>
</evidence>
<dbReference type="InterPro" id="IPR008972">
    <property type="entry name" value="Cupredoxin"/>
</dbReference>